<keyword evidence="5" id="KW-1185">Reference proteome</keyword>
<dbReference type="Proteomes" id="UP000318081">
    <property type="component" value="Chromosome"/>
</dbReference>
<feature type="transmembrane region" description="Helical" evidence="2">
    <location>
        <begin position="6"/>
        <end position="30"/>
    </location>
</feature>
<keyword evidence="2" id="KW-0812">Transmembrane</keyword>
<feature type="transmembrane region" description="Helical" evidence="2">
    <location>
        <begin position="60"/>
        <end position="79"/>
    </location>
</feature>
<gene>
    <name evidence="4" type="ORF">TBK1r_14810</name>
</gene>
<accession>A0ABX5XME2</accession>
<dbReference type="GO" id="GO:0006508">
    <property type="term" value="P:proteolysis"/>
    <property type="evidence" value="ECO:0007669"/>
    <property type="project" value="UniProtKB-KW"/>
</dbReference>
<feature type="transmembrane region" description="Helical" evidence="2">
    <location>
        <begin position="132"/>
        <end position="152"/>
    </location>
</feature>
<organism evidence="4 5">
    <name type="scientific">Stieleria magnilauensis</name>
    <dbReference type="NCBI Taxonomy" id="2527963"/>
    <lineage>
        <taxon>Bacteria</taxon>
        <taxon>Pseudomonadati</taxon>
        <taxon>Planctomycetota</taxon>
        <taxon>Planctomycetia</taxon>
        <taxon>Pirellulales</taxon>
        <taxon>Pirellulaceae</taxon>
        <taxon>Stieleria</taxon>
    </lineage>
</organism>
<keyword evidence="2" id="KW-1133">Transmembrane helix</keyword>
<protein>
    <submittedName>
        <fullName evidence="4">CAAX amino terminal protease self-immunity</fullName>
    </submittedName>
</protein>
<feature type="region of interest" description="Disordered" evidence="1">
    <location>
        <begin position="102"/>
        <end position="122"/>
    </location>
</feature>
<feature type="transmembrane region" description="Helical" evidence="2">
    <location>
        <begin position="173"/>
        <end position="191"/>
    </location>
</feature>
<keyword evidence="4" id="KW-0378">Hydrolase</keyword>
<reference evidence="4 5" key="1">
    <citation type="submission" date="2019-02" db="EMBL/GenBank/DDBJ databases">
        <title>Deep-cultivation of Planctomycetes and their phenomic and genomic characterization uncovers novel biology.</title>
        <authorList>
            <person name="Wiegand S."/>
            <person name="Jogler M."/>
            <person name="Boedeker C."/>
            <person name="Pinto D."/>
            <person name="Vollmers J."/>
            <person name="Rivas-Marin E."/>
            <person name="Kohn T."/>
            <person name="Peeters S.H."/>
            <person name="Heuer A."/>
            <person name="Rast P."/>
            <person name="Oberbeckmann S."/>
            <person name="Bunk B."/>
            <person name="Jeske O."/>
            <person name="Meyerdierks A."/>
            <person name="Storesund J.E."/>
            <person name="Kallscheuer N."/>
            <person name="Luecker S."/>
            <person name="Lage O.M."/>
            <person name="Pohl T."/>
            <person name="Merkel B.J."/>
            <person name="Hornburger P."/>
            <person name="Mueller R.-W."/>
            <person name="Bruemmer F."/>
            <person name="Labrenz M."/>
            <person name="Spormann A.M."/>
            <person name="Op den Camp H."/>
            <person name="Overmann J."/>
            <person name="Amann R."/>
            <person name="Jetten M.S.M."/>
            <person name="Mascher T."/>
            <person name="Medema M.H."/>
            <person name="Devos D.P."/>
            <person name="Kaster A.-K."/>
            <person name="Ovreas L."/>
            <person name="Rohde M."/>
            <person name="Galperin M.Y."/>
            <person name="Jogler C."/>
        </authorList>
    </citation>
    <scope>NUCLEOTIDE SEQUENCE [LARGE SCALE GENOMIC DNA]</scope>
    <source>
        <strain evidence="4 5">TBK1r</strain>
    </source>
</reference>
<dbReference type="PANTHER" id="PTHR43592">
    <property type="entry name" value="CAAX AMINO TERMINAL PROTEASE"/>
    <property type="match status" value="1"/>
</dbReference>
<feature type="compositionally biased region" description="Acidic residues" evidence="1">
    <location>
        <begin position="102"/>
        <end position="117"/>
    </location>
</feature>
<evidence type="ECO:0000259" key="3">
    <source>
        <dbReference type="Pfam" id="PF02517"/>
    </source>
</evidence>
<evidence type="ECO:0000256" key="1">
    <source>
        <dbReference type="SAM" id="MobiDB-lite"/>
    </source>
</evidence>
<evidence type="ECO:0000256" key="2">
    <source>
        <dbReference type="SAM" id="Phobius"/>
    </source>
</evidence>
<proteinExistence type="predicted"/>
<dbReference type="PANTHER" id="PTHR43592:SF15">
    <property type="entry name" value="CAAX AMINO TERMINAL PROTEASE FAMILY PROTEIN"/>
    <property type="match status" value="1"/>
</dbReference>
<keyword evidence="4" id="KW-0645">Protease</keyword>
<evidence type="ECO:0000313" key="4">
    <source>
        <dbReference type="EMBL" id="QDV82550.1"/>
    </source>
</evidence>
<dbReference type="Pfam" id="PF02517">
    <property type="entry name" value="Rce1-like"/>
    <property type="match status" value="1"/>
</dbReference>
<dbReference type="EMBL" id="CP036432">
    <property type="protein sequence ID" value="QDV82550.1"/>
    <property type="molecule type" value="Genomic_DNA"/>
</dbReference>
<sequence>MQRVNLFEIGFLAISLTVLTLLIAGSVLWIQWWRGRGKRNLCGDVSPDLITRLPQPRPRWTVFDFLLMFGIMILVGASLQQSLSTPQQETDQTPPAAAVVEQADDAPPDDAAADDAPAEAPSDRAAKLRSQVRIHFIANLAAFVLTLIFLRLTQGATLAHLSLVPNRDDIRRGLFATVWILAPVLLLNLLVSNLVQYEHTVTNLLAEESGTQTFLALLVSAACLTPIVEEFQFRLLLQGGLQQIADPPPDSDAMSFWKPSTAWPIYVTSLLFAAMHWGQGAAPIPLFFLSVGLGFLYQRTGRLVPAIVVHMLLNAATLCMEFCRVNAGL</sequence>
<dbReference type="RefSeq" id="WP_145208494.1">
    <property type="nucleotide sequence ID" value="NZ_CP036432.1"/>
</dbReference>
<dbReference type="InterPro" id="IPR003675">
    <property type="entry name" value="Rce1/LyrA-like_dom"/>
</dbReference>
<evidence type="ECO:0000313" key="5">
    <source>
        <dbReference type="Proteomes" id="UP000318081"/>
    </source>
</evidence>
<name>A0ABX5XME2_9BACT</name>
<feature type="domain" description="CAAX prenyl protease 2/Lysostaphin resistance protein A-like" evidence="3">
    <location>
        <begin position="213"/>
        <end position="315"/>
    </location>
</feature>
<keyword evidence="2" id="KW-0472">Membrane</keyword>
<feature type="transmembrane region" description="Helical" evidence="2">
    <location>
        <begin position="303"/>
        <end position="323"/>
    </location>
</feature>
<dbReference type="GO" id="GO:0008233">
    <property type="term" value="F:peptidase activity"/>
    <property type="evidence" value="ECO:0007669"/>
    <property type="project" value="UniProtKB-KW"/>
</dbReference>